<dbReference type="Gene3D" id="2.60.120.10">
    <property type="entry name" value="Jelly Rolls"/>
    <property type="match status" value="1"/>
</dbReference>
<dbReference type="InterPro" id="IPR011051">
    <property type="entry name" value="RmlC_Cupin_sf"/>
</dbReference>
<keyword evidence="1" id="KW-0479">Metal-binding</keyword>
<reference evidence="5" key="1">
    <citation type="journal article" date="2019" name="Int. J. Syst. Evol. Microbiol.">
        <title>The Global Catalogue of Microorganisms (GCM) 10K type strain sequencing project: providing services to taxonomists for standard genome sequencing and annotation.</title>
        <authorList>
            <consortium name="The Broad Institute Genomics Platform"/>
            <consortium name="The Broad Institute Genome Sequencing Center for Infectious Disease"/>
            <person name="Wu L."/>
            <person name="Ma J."/>
        </authorList>
    </citation>
    <scope>NUCLEOTIDE SEQUENCE [LARGE SCALE GENOMIC DNA]</scope>
    <source>
        <strain evidence="5">CGMCC 4.1530</strain>
    </source>
</reference>
<dbReference type="InterPro" id="IPR013096">
    <property type="entry name" value="Cupin_2"/>
</dbReference>
<dbReference type="CDD" id="cd02221">
    <property type="entry name" value="cupin_TM1287-like"/>
    <property type="match status" value="1"/>
</dbReference>
<dbReference type="Proteomes" id="UP001596215">
    <property type="component" value="Unassembled WGS sequence"/>
</dbReference>
<feature type="signal peptide" evidence="2">
    <location>
        <begin position="1"/>
        <end position="22"/>
    </location>
</feature>
<protein>
    <submittedName>
        <fullName evidence="4">Cupin domain-containing protein</fullName>
    </submittedName>
</protein>
<gene>
    <name evidence="4" type="ORF">ACFP73_15610</name>
</gene>
<dbReference type="EMBL" id="JBHSUC010000031">
    <property type="protein sequence ID" value="MFC6363494.1"/>
    <property type="molecule type" value="Genomic_DNA"/>
</dbReference>
<dbReference type="SUPFAM" id="SSF51182">
    <property type="entry name" value="RmlC-like cupins"/>
    <property type="match status" value="1"/>
</dbReference>
<sequence length="140" mass="14836">MRKLTTALLSAAIVLPLSFANAQVITRAEQQKMEKQGLGGGKGTVAAAFAFTRDKAGADQAIKEISWLTLQPGTSIGYHKHINNEDAYIIVSGSGIFKDTDGKDYPVTAGDITIVREGQSHGLTNNGKQPLVVVDVIAAR</sequence>
<evidence type="ECO:0000313" key="5">
    <source>
        <dbReference type="Proteomes" id="UP001596215"/>
    </source>
</evidence>
<dbReference type="PANTHER" id="PTHR35848">
    <property type="entry name" value="OXALATE-BINDING PROTEIN"/>
    <property type="match status" value="1"/>
</dbReference>
<organism evidence="4 5">
    <name type="scientific">Tatumella punctata</name>
    <dbReference type="NCBI Taxonomy" id="399969"/>
    <lineage>
        <taxon>Bacteria</taxon>
        <taxon>Pseudomonadati</taxon>
        <taxon>Pseudomonadota</taxon>
        <taxon>Gammaproteobacteria</taxon>
        <taxon>Enterobacterales</taxon>
        <taxon>Erwiniaceae</taxon>
        <taxon>Tatumella</taxon>
    </lineage>
</organism>
<feature type="chain" id="PRO_5046911411" evidence="2">
    <location>
        <begin position="23"/>
        <end position="140"/>
    </location>
</feature>
<evidence type="ECO:0000259" key="3">
    <source>
        <dbReference type="Pfam" id="PF07883"/>
    </source>
</evidence>
<keyword evidence="5" id="KW-1185">Reference proteome</keyword>
<evidence type="ECO:0000256" key="2">
    <source>
        <dbReference type="SAM" id="SignalP"/>
    </source>
</evidence>
<dbReference type="RefSeq" id="WP_212708966.1">
    <property type="nucleotide sequence ID" value="NZ_BAAAFW010000009.1"/>
</dbReference>
<evidence type="ECO:0000313" key="4">
    <source>
        <dbReference type="EMBL" id="MFC6363494.1"/>
    </source>
</evidence>
<name>A0ABW1VR16_9GAMM</name>
<evidence type="ECO:0000256" key="1">
    <source>
        <dbReference type="ARBA" id="ARBA00022723"/>
    </source>
</evidence>
<proteinExistence type="predicted"/>
<dbReference type="Pfam" id="PF07883">
    <property type="entry name" value="Cupin_2"/>
    <property type="match status" value="1"/>
</dbReference>
<comment type="caution">
    <text evidence="4">The sequence shown here is derived from an EMBL/GenBank/DDBJ whole genome shotgun (WGS) entry which is preliminary data.</text>
</comment>
<dbReference type="InterPro" id="IPR014710">
    <property type="entry name" value="RmlC-like_jellyroll"/>
</dbReference>
<dbReference type="InterPro" id="IPR051610">
    <property type="entry name" value="GPI/OXD"/>
</dbReference>
<keyword evidence="2" id="KW-0732">Signal</keyword>
<feature type="domain" description="Cupin type-2" evidence="3">
    <location>
        <begin position="67"/>
        <end position="136"/>
    </location>
</feature>
<accession>A0ABW1VR16</accession>
<dbReference type="PANTHER" id="PTHR35848:SF6">
    <property type="entry name" value="CUPIN TYPE-2 DOMAIN-CONTAINING PROTEIN"/>
    <property type="match status" value="1"/>
</dbReference>